<feature type="transmembrane region" description="Helical" evidence="11">
    <location>
        <begin position="96"/>
        <end position="129"/>
    </location>
</feature>
<evidence type="ECO:0000256" key="4">
    <source>
        <dbReference type="ARBA" id="ARBA00022475"/>
    </source>
</evidence>
<evidence type="ECO:0000256" key="11">
    <source>
        <dbReference type="SAM" id="Phobius"/>
    </source>
</evidence>
<reference evidence="13" key="1">
    <citation type="submission" date="2022-10" db="EMBL/GenBank/DDBJ databases">
        <title>Culturing micro-colonial fungi from biological soil crusts in the Mojave desert and describing Neophaeococcomyces mojavensis, and introducing the new genera and species Taxawa tesnikishii.</title>
        <authorList>
            <person name="Kurbessoian T."/>
            <person name="Stajich J.E."/>
        </authorList>
    </citation>
    <scope>NUCLEOTIDE SEQUENCE</scope>
    <source>
        <strain evidence="13">TK_35</strain>
    </source>
</reference>
<dbReference type="CDD" id="cd00371">
    <property type="entry name" value="HMA"/>
    <property type="match status" value="1"/>
</dbReference>
<organism evidence="13">
    <name type="scientific">Knufia peltigerae</name>
    <dbReference type="NCBI Taxonomy" id="1002370"/>
    <lineage>
        <taxon>Eukaryota</taxon>
        <taxon>Fungi</taxon>
        <taxon>Dikarya</taxon>
        <taxon>Ascomycota</taxon>
        <taxon>Pezizomycotina</taxon>
        <taxon>Eurotiomycetes</taxon>
        <taxon>Chaetothyriomycetidae</taxon>
        <taxon>Chaetothyriales</taxon>
        <taxon>Trichomeriaceae</taxon>
        <taxon>Knufia</taxon>
    </lineage>
</organism>
<keyword evidence="5" id="KW-0997">Cell inner membrane</keyword>
<dbReference type="InterPro" id="IPR006121">
    <property type="entry name" value="HMA_dom"/>
</dbReference>
<evidence type="ECO:0000256" key="7">
    <source>
        <dbReference type="ARBA" id="ARBA00022723"/>
    </source>
</evidence>
<keyword evidence="7" id="KW-0479">Metal-binding</keyword>
<name>A0AA39CTI0_9EURO</name>
<evidence type="ECO:0000256" key="3">
    <source>
        <dbReference type="ARBA" id="ARBA00022466"/>
    </source>
</evidence>
<dbReference type="Pfam" id="PF00403">
    <property type="entry name" value="HMA"/>
    <property type="match status" value="1"/>
</dbReference>
<evidence type="ECO:0000313" key="13">
    <source>
        <dbReference type="EMBL" id="KAJ9627461.1"/>
    </source>
</evidence>
<evidence type="ECO:0000256" key="5">
    <source>
        <dbReference type="ARBA" id="ARBA00022519"/>
    </source>
</evidence>
<evidence type="ECO:0000256" key="2">
    <source>
        <dbReference type="ARBA" id="ARBA00022448"/>
    </source>
</evidence>
<gene>
    <name evidence="13" type="ORF">H2204_009688</name>
</gene>
<feature type="transmembrane region" description="Helical" evidence="11">
    <location>
        <begin position="55"/>
        <end position="75"/>
    </location>
</feature>
<dbReference type="InterPro" id="IPR003457">
    <property type="entry name" value="Transprt_MerT"/>
</dbReference>
<dbReference type="Gene3D" id="3.30.70.100">
    <property type="match status" value="1"/>
</dbReference>
<evidence type="ECO:0000259" key="12">
    <source>
        <dbReference type="PROSITE" id="PS50846"/>
    </source>
</evidence>
<evidence type="ECO:0000256" key="10">
    <source>
        <dbReference type="ARBA" id="ARBA00023136"/>
    </source>
</evidence>
<keyword evidence="2" id="KW-0813">Transport</keyword>
<protein>
    <recommendedName>
        <fullName evidence="12">HMA domain-containing protein</fullName>
    </recommendedName>
</protein>
<dbReference type="InterPro" id="IPR001802">
    <property type="entry name" value="MerP/CopZ"/>
</dbReference>
<dbReference type="SUPFAM" id="SSF55008">
    <property type="entry name" value="HMA, heavy metal-associated domain"/>
    <property type="match status" value="1"/>
</dbReference>
<keyword evidence="3" id="KW-0475">Mercuric resistance</keyword>
<keyword evidence="6 11" id="KW-0812">Transmembrane</keyword>
<dbReference type="InterPro" id="IPR036163">
    <property type="entry name" value="HMA_dom_sf"/>
</dbReference>
<dbReference type="PRINTS" id="PR00946">
    <property type="entry name" value="HGSCAVENGER"/>
</dbReference>
<sequence length="208" mass="22334">MAQRPPQSSLPALLGAAIAAIGASVCCVVPLVLVLMGISGAWIVNLTALDAWRPWFSAATLVCLAWAFWMLYGPTSRCRIDGICVDPTQLRRRRRWLWFATALIALLLLFPYYIGWFLLVFTAWMGLAWAATPKQVVLQVENMTCPACRITIEKALDTVPGVTAKHIDTQAGTVTVAFDAERTNAAAIAKAITDAGFPATAKAGANGG</sequence>
<evidence type="ECO:0000256" key="6">
    <source>
        <dbReference type="ARBA" id="ARBA00022692"/>
    </source>
</evidence>
<evidence type="ECO:0000256" key="9">
    <source>
        <dbReference type="ARBA" id="ARBA00022989"/>
    </source>
</evidence>
<keyword evidence="9 11" id="KW-1133">Transmembrane helix</keyword>
<dbReference type="FunFam" id="3.30.70.100:FF:000001">
    <property type="entry name" value="ATPase copper transporting beta"/>
    <property type="match status" value="1"/>
</dbReference>
<dbReference type="GO" id="GO:0046872">
    <property type="term" value="F:metal ion binding"/>
    <property type="evidence" value="ECO:0007669"/>
    <property type="project" value="UniProtKB-KW"/>
</dbReference>
<feature type="transmembrane region" description="Helical" evidence="11">
    <location>
        <begin position="12"/>
        <end position="43"/>
    </location>
</feature>
<comment type="caution">
    <text evidence="13">The sequence shown here is derived from an EMBL/GenBank/DDBJ whole genome shotgun (WGS) entry which is preliminary data.</text>
</comment>
<dbReference type="PROSITE" id="PS50846">
    <property type="entry name" value="HMA_2"/>
    <property type="match status" value="1"/>
</dbReference>
<dbReference type="AlphaFoldDB" id="A0AA39CTI0"/>
<feature type="domain" description="HMA" evidence="12">
    <location>
        <begin position="134"/>
        <end position="200"/>
    </location>
</feature>
<keyword evidence="4" id="KW-1003">Cell membrane</keyword>
<dbReference type="GO" id="GO:0015097">
    <property type="term" value="F:mercury ion transmembrane transporter activity"/>
    <property type="evidence" value="ECO:0007669"/>
    <property type="project" value="InterPro"/>
</dbReference>
<evidence type="ECO:0000256" key="1">
    <source>
        <dbReference type="ARBA" id="ARBA00004429"/>
    </source>
</evidence>
<proteinExistence type="predicted"/>
<accession>A0AA39CTI0</accession>
<dbReference type="Pfam" id="PF02411">
    <property type="entry name" value="MerT"/>
    <property type="match status" value="1"/>
</dbReference>
<comment type="subcellular location">
    <subcellularLocation>
        <location evidence="1">Cell inner membrane</location>
        <topology evidence="1">Multi-pass membrane protein</topology>
    </subcellularLocation>
</comment>
<dbReference type="EMBL" id="JAPDRN010000077">
    <property type="protein sequence ID" value="KAJ9627461.1"/>
    <property type="molecule type" value="Genomic_DNA"/>
</dbReference>
<keyword evidence="8" id="KW-0476">Mercury</keyword>
<keyword evidence="10 11" id="KW-0472">Membrane</keyword>
<evidence type="ECO:0000256" key="8">
    <source>
        <dbReference type="ARBA" id="ARBA00022914"/>
    </source>
</evidence>
<dbReference type="GO" id="GO:0005886">
    <property type="term" value="C:plasma membrane"/>
    <property type="evidence" value="ECO:0007669"/>
    <property type="project" value="UniProtKB-SubCell"/>
</dbReference>